<dbReference type="Proteomes" id="UP000271227">
    <property type="component" value="Unassembled WGS sequence"/>
</dbReference>
<protein>
    <submittedName>
        <fullName evidence="2">Uncharacterized protein</fullName>
    </submittedName>
</protein>
<evidence type="ECO:0000313" key="2">
    <source>
        <dbReference type="EMBL" id="RMB07847.1"/>
    </source>
</evidence>
<name>A0A3M0CG97_9PROT</name>
<gene>
    <name evidence="2" type="ORF">BXY39_1940</name>
</gene>
<proteinExistence type="predicted"/>
<dbReference type="EMBL" id="REFR01000011">
    <property type="protein sequence ID" value="RMB07847.1"/>
    <property type="molecule type" value="Genomic_DNA"/>
</dbReference>
<reference evidence="2 3" key="1">
    <citation type="submission" date="2018-10" db="EMBL/GenBank/DDBJ databases">
        <title>Genomic Encyclopedia of Archaeal and Bacterial Type Strains, Phase II (KMG-II): from individual species to whole genera.</title>
        <authorList>
            <person name="Goeker M."/>
        </authorList>
    </citation>
    <scope>NUCLEOTIDE SEQUENCE [LARGE SCALE GENOMIC DNA]</scope>
    <source>
        <strain evidence="2 3">DSM 25217</strain>
    </source>
</reference>
<organism evidence="2 3">
    <name type="scientific">Eilatimonas milleporae</name>
    <dbReference type="NCBI Taxonomy" id="911205"/>
    <lineage>
        <taxon>Bacteria</taxon>
        <taxon>Pseudomonadati</taxon>
        <taxon>Pseudomonadota</taxon>
        <taxon>Alphaproteobacteria</taxon>
        <taxon>Kordiimonadales</taxon>
        <taxon>Kordiimonadaceae</taxon>
        <taxon>Eilatimonas</taxon>
    </lineage>
</organism>
<feature type="compositionally biased region" description="Basic and acidic residues" evidence="1">
    <location>
        <begin position="70"/>
        <end position="86"/>
    </location>
</feature>
<feature type="region of interest" description="Disordered" evidence="1">
    <location>
        <begin position="1"/>
        <end position="20"/>
    </location>
</feature>
<evidence type="ECO:0000313" key="3">
    <source>
        <dbReference type="Proteomes" id="UP000271227"/>
    </source>
</evidence>
<dbReference type="InParanoid" id="A0A3M0CG97"/>
<dbReference type="AlphaFoldDB" id="A0A3M0CG97"/>
<keyword evidence="3" id="KW-1185">Reference proteome</keyword>
<feature type="region of interest" description="Disordered" evidence="1">
    <location>
        <begin position="62"/>
        <end position="93"/>
    </location>
</feature>
<evidence type="ECO:0000256" key="1">
    <source>
        <dbReference type="SAM" id="MobiDB-lite"/>
    </source>
</evidence>
<accession>A0A3M0CG97</accession>
<comment type="caution">
    <text evidence="2">The sequence shown here is derived from an EMBL/GenBank/DDBJ whole genome shotgun (WGS) entry which is preliminary data.</text>
</comment>
<sequence>MPPAGKPACIHYGQDPGYGTGRLAPPRKSADKMASLLPTVNNCVMKGIATAGAAGKREAALTLSAPRPYGSHEDTPGTENRRKQDRYGYVANI</sequence>